<dbReference type="Proteomes" id="UP000028488">
    <property type="component" value="Chromosome"/>
</dbReference>
<feature type="transmembrane region" description="Helical" evidence="7">
    <location>
        <begin position="159"/>
        <end position="189"/>
    </location>
</feature>
<evidence type="ECO:0000256" key="3">
    <source>
        <dbReference type="ARBA" id="ARBA00022692"/>
    </source>
</evidence>
<evidence type="ECO:0000256" key="4">
    <source>
        <dbReference type="ARBA" id="ARBA00022989"/>
    </source>
</evidence>
<comment type="similarity">
    <text evidence="6">Belongs to the ThrE exporter (TC 2.A.79) family.</text>
</comment>
<feature type="transmembrane region" description="Helical" evidence="7">
    <location>
        <begin position="267"/>
        <end position="288"/>
    </location>
</feature>
<keyword evidence="5 7" id="KW-0472">Membrane</keyword>
<dbReference type="InterPro" id="IPR050539">
    <property type="entry name" value="ThrE_Dicarb/AminoAcid_Exp"/>
</dbReference>
<dbReference type="InterPro" id="IPR010619">
    <property type="entry name" value="ThrE-like_N"/>
</dbReference>
<sequence>MAKLTESLQRLTGDRRATVDAVTAAPTPLQPIDLTDDAVVAEVLDLAVRVGEVLLASGTGAMDTAEQVQFIAATYGLAQCDVDVTYNSIVLSAYRGPTLPPASTMRIVHYRSMDFTRLAAVDRLTRRIRREAVTPSEAHEALTAVTTAPHPYNRWIATLAWASMAASVSVLMGGGVLVASVAFLTTMVIYRVNRVLNRIGLPFFFQQVAGGLVAATPAATLYTFQDQLGVEIRPSQIISAGVVVLLSGLSLVGSVQDAITGAPITAAARFFEVVMMTGGIIAGVAISLRLTGVLGSTLPPVNVEITELVQLPVLVMSGAFASMFYALACYAEQRALTAAWFGGAAGALVYMVAHQFGIGPIIGSALAATVVGFAGGLMARRALTPPLVVVVAGITPLLPGLSLYRGLYALLNNEVVIGLSSLLAAFGIGCALAAGVTLGEWIARTLRRPRILRRTDDIRRPVFKTRRRKAVETHTQKAA</sequence>
<feature type="transmembrane region" description="Helical" evidence="7">
    <location>
        <begin position="201"/>
        <end position="224"/>
    </location>
</feature>
<reference evidence="10 11" key="1">
    <citation type="submission" date="2014-07" db="EMBL/GenBank/DDBJ databases">
        <title>Genome Sequence of Rhodococcus opacus Strain R7, a Biodegrader of Mono- and Polycyclic Aromatic Hydrocarbons.</title>
        <authorList>
            <person name="Di Gennaro P."/>
            <person name="Zampolli J."/>
            <person name="Presti I."/>
            <person name="Cappelletti M."/>
            <person name="D'Ursi P."/>
            <person name="Orro A."/>
            <person name="Mezzelani A."/>
            <person name="Milanesi L."/>
        </authorList>
    </citation>
    <scope>NUCLEOTIDE SEQUENCE [LARGE SCALE GENOMIC DNA]</scope>
    <source>
        <strain evidence="10 11">R7</strain>
    </source>
</reference>
<name>A0A076EMC8_RHOOP</name>
<organism evidence="10 11">
    <name type="scientific">Rhodococcus opacus</name>
    <name type="common">Nocardia opaca</name>
    <dbReference type="NCBI Taxonomy" id="37919"/>
    <lineage>
        <taxon>Bacteria</taxon>
        <taxon>Bacillati</taxon>
        <taxon>Actinomycetota</taxon>
        <taxon>Actinomycetes</taxon>
        <taxon>Mycobacteriales</taxon>
        <taxon>Nocardiaceae</taxon>
        <taxon>Rhodococcus</taxon>
    </lineage>
</organism>
<feature type="transmembrane region" description="Helical" evidence="7">
    <location>
        <begin position="236"/>
        <end position="255"/>
    </location>
</feature>
<feature type="transmembrane region" description="Helical" evidence="7">
    <location>
        <begin position="308"/>
        <end position="328"/>
    </location>
</feature>
<evidence type="ECO:0000259" key="9">
    <source>
        <dbReference type="Pfam" id="PF12821"/>
    </source>
</evidence>
<evidence type="ECO:0000256" key="1">
    <source>
        <dbReference type="ARBA" id="ARBA00004651"/>
    </source>
</evidence>
<keyword evidence="3 7" id="KW-0812">Transmembrane</keyword>
<dbReference type="InterPro" id="IPR024528">
    <property type="entry name" value="ThrE_2"/>
</dbReference>
<proteinExistence type="inferred from homology"/>
<evidence type="ECO:0000256" key="7">
    <source>
        <dbReference type="SAM" id="Phobius"/>
    </source>
</evidence>
<feature type="domain" description="Threonine/Serine exporter ThrE" evidence="9">
    <location>
        <begin position="319"/>
        <end position="440"/>
    </location>
</feature>
<protein>
    <submittedName>
        <fullName evidence="10">Membrane protein</fullName>
    </submittedName>
</protein>
<evidence type="ECO:0000256" key="5">
    <source>
        <dbReference type="ARBA" id="ARBA00023136"/>
    </source>
</evidence>
<dbReference type="eggNOG" id="COG3610">
    <property type="taxonomic scope" value="Bacteria"/>
</dbReference>
<evidence type="ECO:0000313" key="10">
    <source>
        <dbReference type="EMBL" id="AII06352.1"/>
    </source>
</evidence>
<keyword evidence="4 7" id="KW-1133">Transmembrane helix</keyword>
<keyword evidence="2" id="KW-1003">Cell membrane</keyword>
<feature type="transmembrane region" description="Helical" evidence="7">
    <location>
        <begin position="335"/>
        <end position="352"/>
    </location>
</feature>
<evidence type="ECO:0000259" key="8">
    <source>
        <dbReference type="Pfam" id="PF06738"/>
    </source>
</evidence>
<comment type="subcellular location">
    <subcellularLocation>
        <location evidence="1">Cell membrane</location>
        <topology evidence="1">Multi-pass membrane protein</topology>
    </subcellularLocation>
</comment>
<dbReference type="Pfam" id="PF06738">
    <property type="entry name" value="ThrE"/>
    <property type="match status" value="1"/>
</dbReference>
<dbReference type="Pfam" id="PF12821">
    <property type="entry name" value="ThrE_2"/>
    <property type="match status" value="1"/>
</dbReference>
<gene>
    <name evidence="10" type="ORF">EP51_17735</name>
</gene>
<feature type="domain" description="Threonine/serine exporter-like N-terminal" evidence="8">
    <location>
        <begin position="45"/>
        <end position="290"/>
    </location>
</feature>
<evidence type="ECO:0000256" key="6">
    <source>
        <dbReference type="ARBA" id="ARBA00034125"/>
    </source>
</evidence>
<feature type="transmembrane region" description="Helical" evidence="7">
    <location>
        <begin position="416"/>
        <end position="443"/>
    </location>
</feature>
<dbReference type="AlphaFoldDB" id="A0A076EMC8"/>
<dbReference type="GO" id="GO:0015744">
    <property type="term" value="P:succinate transport"/>
    <property type="evidence" value="ECO:0007669"/>
    <property type="project" value="TreeGrafter"/>
</dbReference>
<feature type="transmembrane region" description="Helical" evidence="7">
    <location>
        <begin position="358"/>
        <end position="379"/>
    </location>
</feature>
<dbReference type="PANTHER" id="PTHR34390">
    <property type="entry name" value="UPF0442 PROTEIN YJJB-RELATED"/>
    <property type="match status" value="1"/>
</dbReference>
<dbReference type="GO" id="GO:0022857">
    <property type="term" value="F:transmembrane transporter activity"/>
    <property type="evidence" value="ECO:0007669"/>
    <property type="project" value="InterPro"/>
</dbReference>
<dbReference type="GO" id="GO:0005886">
    <property type="term" value="C:plasma membrane"/>
    <property type="evidence" value="ECO:0007669"/>
    <property type="project" value="UniProtKB-SubCell"/>
</dbReference>
<dbReference type="RefSeq" id="WP_037241538.1">
    <property type="nucleotide sequence ID" value="NZ_CP008947.1"/>
</dbReference>
<feature type="transmembrane region" description="Helical" evidence="7">
    <location>
        <begin position="386"/>
        <end position="404"/>
    </location>
</feature>
<dbReference type="PANTHER" id="PTHR34390:SF2">
    <property type="entry name" value="SUCCINATE TRANSPORTER SUBUNIT YJJP-RELATED"/>
    <property type="match status" value="1"/>
</dbReference>
<accession>A0A076EMC8</accession>
<dbReference type="EMBL" id="CP008947">
    <property type="protein sequence ID" value="AII06352.1"/>
    <property type="molecule type" value="Genomic_DNA"/>
</dbReference>
<evidence type="ECO:0000313" key="11">
    <source>
        <dbReference type="Proteomes" id="UP000028488"/>
    </source>
</evidence>
<dbReference type="eggNOG" id="COG2966">
    <property type="taxonomic scope" value="Bacteria"/>
</dbReference>
<evidence type="ECO:0000256" key="2">
    <source>
        <dbReference type="ARBA" id="ARBA00022475"/>
    </source>
</evidence>